<accession>A0A060QDY4</accession>
<evidence type="ECO:0000259" key="2">
    <source>
        <dbReference type="Pfam" id="PF07883"/>
    </source>
</evidence>
<protein>
    <recommendedName>
        <fullName evidence="2">Cupin type-2 domain-containing protein</fullName>
    </recommendedName>
</protein>
<dbReference type="SUPFAM" id="SSF51182">
    <property type="entry name" value="RmlC-like cupins"/>
    <property type="match status" value="1"/>
</dbReference>
<dbReference type="eggNOG" id="COG1917">
    <property type="taxonomic scope" value="Bacteria"/>
</dbReference>
<dbReference type="RefSeq" id="WP_023979835.1">
    <property type="nucleotide sequence ID" value="NZ_CBLX010000008.1"/>
</dbReference>
<evidence type="ECO:0000313" key="4">
    <source>
        <dbReference type="Proteomes" id="UP000027583"/>
    </source>
</evidence>
<dbReference type="AlphaFoldDB" id="A0A060QDY4"/>
<organism evidence="3 4">
    <name type="scientific">Asaia bogorensis</name>
    <dbReference type="NCBI Taxonomy" id="91915"/>
    <lineage>
        <taxon>Bacteria</taxon>
        <taxon>Pseudomonadati</taxon>
        <taxon>Pseudomonadota</taxon>
        <taxon>Alphaproteobacteria</taxon>
        <taxon>Acetobacterales</taxon>
        <taxon>Acetobacteraceae</taxon>
        <taxon>Asaia</taxon>
    </lineage>
</organism>
<dbReference type="Pfam" id="PF07883">
    <property type="entry name" value="Cupin_2"/>
    <property type="match status" value="1"/>
</dbReference>
<comment type="caution">
    <text evidence="3">The sequence shown here is derived from an EMBL/GenBank/DDBJ whole genome shotgun (WGS) entry which is preliminary data.</text>
</comment>
<feature type="signal peptide" evidence="1">
    <location>
        <begin position="1"/>
        <end position="36"/>
    </location>
</feature>
<dbReference type="InterPro" id="IPR014710">
    <property type="entry name" value="RmlC-like_jellyroll"/>
</dbReference>
<name>A0A060QDY4_9PROT</name>
<feature type="chain" id="PRO_5001590369" description="Cupin type-2 domain-containing protein" evidence="1">
    <location>
        <begin position="37"/>
        <end position="161"/>
    </location>
</feature>
<reference evidence="3 4" key="1">
    <citation type="journal article" date="2014" name="Genome Biol. Evol.">
        <title>Acetic acid bacteria genomes reveal functional traits for adaptation to life in insect guts.</title>
        <authorList>
            <person name="Chouaia B."/>
            <person name="Gaiarsa S."/>
            <person name="Crotti E."/>
            <person name="Comandatore F."/>
            <person name="Degli Esposti M."/>
            <person name="Ricci I."/>
            <person name="Alma A."/>
            <person name="Favia G."/>
            <person name="Bandi C."/>
            <person name="Daffonchio D."/>
        </authorList>
    </citation>
    <scope>NUCLEOTIDE SEQUENCE [LARGE SCALE GENOMIC DNA]</scope>
    <source>
        <strain evidence="3 4">SF2.1</strain>
    </source>
</reference>
<sequence>MSFSIVRPPIRRRARALLGFTLVVSTSLFVAGQPHAQETASAHADHLLKADRSWNGKPYTAYPPGAPTLSMIRLTIPPHTALPWHTHPVPNAGYVLQGQLTIQDKASGASHVFHQGEAFAESVNDAHRGVSGDTTTILILTYAGGNNLPTSIPLKGEKNEY</sequence>
<dbReference type="Proteomes" id="UP000027583">
    <property type="component" value="Unassembled WGS sequence"/>
</dbReference>
<keyword evidence="1" id="KW-0732">Signal</keyword>
<feature type="domain" description="Cupin type-2" evidence="2">
    <location>
        <begin position="74"/>
        <end position="131"/>
    </location>
</feature>
<evidence type="ECO:0000313" key="3">
    <source>
        <dbReference type="EMBL" id="CDG39120.1"/>
    </source>
</evidence>
<dbReference type="InterPro" id="IPR011051">
    <property type="entry name" value="RmlC_Cupin_sf"/>
</dbReference>
<dbReference type="Gene3D" id="2.60.120.10">
    <property type="entry name" value="Jelly Rolls"/>
    <property type="match status" value="1"/>
</dbReference>
<reference evidence="3 4" key="2">
    <citation type="journal article" date="2014" name="PLoS ONE">
        <title>Evolution of mitochondria reconstructed from the energy metabolism of living bacteria.</title>
        <authorList>
            <person name="Degli Esposti M."/>
            <person name="Chouaia B."/>
            <person name="Comandatore F."/>
            <person name="Crotti E."/>
            <person name="Sassera D."/>
            <person name="Lievens P.M."/>
            <person name="Daffonchio D."/>
            <person name="Bandi C."/>
        </authorList>
    </citation>
    <scope>NUCLEOTIDE SEQUENCE [LARGE SCALE GENOMIC DNA]</scope>
    <source>
        <strain evidence="3 4">SF2.1</strain>
    </source>
</reference>
<dbReference type="InterPro" id="IPR013096">
    <property type="entry name" value="Cupin_2"/>
</dbReference>
<dbReference type="CDD" id="cd02236">
    <property type="entry name" value="cupin_CV2614-like"/>
    <property type="match status" value="1"/>
</dbReference>
<gene>
    <name evidence="3" type="ORF">ASAP_1075</name>
</gene>
<evidence type="ECO:0000256" key="1">
    <source>
        <dbReference type="SAM" id="SignalP"/>
    </source>
</evidence>
<dbReference type="EMBL" id="CBLX010000008">
    <property type="protein sequence ID" value="CDG39120.1"/>
    <property type="molecule type" value="Genomic_DNA"/>
</dbReference>
<proteinExistence type="predicted"/>